<dbReference type="InterPro" id="IPR016169">
    <property type="entry name" value="FAD-bd_PCMH_sub2"/>
</dbReference>
<keyword evidence="8" id="KW-1185">Reference proteome</keyword>
<accession>A0A5N6F8R8</accession>
<dbReference type="Gene3D" id="3.40.462.20">
    <property type="match status" value="1"/>
</dbReference>
<feature type="domain" description="FAD-binding PCMH-type" evidence="6">
    <location>
        <begin position="1"/>
        <end position="182"/>
    </location>
</feature>
<dbReference type="Gene3D" id="3.30.465.10">
    <property type="match status" value="1"/>
</dbReference>
<dbReference type="Pfam" id="PF01565">
    <property type="entry name" value="FAD_binding_4"/>
    <property type="match status" value="1"/>
</dbReference>
<evidence type="ECO:0000259" key="6">
    <source>
        <dbReference type="PROSITE" id="PS51387"/>
    </source>
</evidence>
<keyword evidence="3" id="KW-0285">Flavoprotein</keyword>
<organism evidence="7 8">
    <name type="scientific">Aspergillus novoparasiticus</name>
    <dbReference type="NCBI Taxonomy" id="986946"/>
    <lineage>
        <taxon>Eukaryota</taxon>
        <taxon>Fungi</taxon>
        <taxon>Dikarya</taxon>
        <taxon>Ascomycota</taxon>
        <taxon>Pezizomycotina</taxon>
        <taxon>Eurotiomycetes</taxon>
        <taxon>Eurotiomycetidae</taxon>
        <taxon>Eurotiales</taxon>
        <taxon>Aspergillaceae</taxon>
        <taxon>Aspergillus</taxon>
        <taxon>Aspergillus subgen. Circumdati</taxon>
    </lineage>
</organism>
<reference evidence="7 8" key="1">
    <citation type="submission" date="2019-04" db="EMBL/GenBank/DDBJ databases">
        <title>Fungal friends and foes A comparative genomics study of 23 Aspergillus species from section Flavi.</title>
        <authorList>
            <consortium name="DOE Joint Genome Institute"/>
            <person name="Kjaerbolling I."/>
            <person name="Vesth T.C."/>
            <person name="Frisvad J.C."/>
            <person name="Nybo J.L."/>
            <person name="Theobald S."/>
            <person name="Kildgaard S."/>
            <person name="Petersen T.I."/>
            <person name="Kuo A."/>
            <person name="Sato A."/>
            <person name="Lyhne E.K."/>
            <person name="Kogle M.E."/>
            <person name="Wiebenga A."/>
            <person name="Kun R.S."/>
            <person name="Lubbers R.J."/>
            <person name="Makela M.R."/>
            <person name="Barry K."/>
            <person name="Chovatia M."/>
            <person name="Clum A."/>
            <person name="Daum C."/>
            <person name="Haridas S."/>
            <person name="He G."/>
            <person name="LaButti K."/>
            <person name="Lipzen A."/>
            <person name="Mondo S."/>
            <person name="Pangilinan J."/>
            <person name="Riley R."/>
            <person name="Salamov A."/>
            <person name="Simmons B.A."/>
            <person name="Magnuson J.K."/>
            <person name="Henrissat B."/>
            <person name="Mortensen U.H."/>
            <person name="Larsen T.O."/>
            <person name="De vries R.P."/>
            <person name="Grigoriev I.V."/>
            <person name="Machida M."/>
            <person name="Baker S.E."/>
            <person name="Andersen M.R."/>
        </authorList>
    </citation>
    <scope>NUCLEOTIDE SEQUENCE [LARGE SCALE GENOMIC DNA]</scope>
    <source>
        <strain evidence="7 8">CBS 126849</strain>
    </source>
</reference>
<dbReference type="GO" id="GO:0016491">
    <property type="term" value="F:oxidoreductase activity"/>
    <property type="evidence" value="ECO:0007669"/>
    <property type="project" value="UniProtKB-KW"/>
</dbReference>
<dbReference type="PANTHER" id="PTHR42973">
    <property type="entry name" value="BINDING OXIDOREDUCTASE, PUTATIVE (AFU_ORTHOLOGUE AFUA_1G17690)-RELATED"/>
    <property type="match status" value="1"/>
</dbReference>
<evidence type="ECO:0000256" key="3">
    <source>
        <dbReference type="ARBA" id="ARBA00022630"/>
    </source>
</evidence>
<dbReference type="Proteomes" id="UP000326799">
    <property type="component" value="Unassembled WGS sequence"/>
</dbReference>
<dbReference type="Pfam" id="PF08031">
    <property type="entry name" value="BBE"/>
    <property type="match status" value="1"/>
</dbReference>
<comment type="cofactor">
    <cofactor evidence="1">
        <name>FAD</name>
        <dbReference type="ChEBI" id="CHEBI:57692"/>
    </cofactor>
</comment>
<evidence type="ECO:0000256" key="4">
    <source>
        <dbReference type="ARBA" id="ARBA00022827"/>
    </source>
</evidence>
<dbReference type="PANTHER" id="PTHR42973:SF39">
    <property type="entry name" value="FAD-BINDING PCMH-TYPE DOMAIN-CONTAINING PROTEIN"/>
    <property type="match status" value="1"/>
</dbReference>
<proteinExistence type="inferred from homology"/>
<comment type="similarity">
    <text evidence="2">Belongs to the oxygen-dependent FAD-linked oxidoreductase family.</text>
</comment>
<evidence type="ECO:0000256" key="5">
    <source>
        <dbReference type="ARBA" id="ARBA00023002"/>
    </source>
</evidence>
<evidence type="ECO:0000256" key="1">
    <source>
        <dbReference type="ARBA" id="ARBA00001974"/>
    </source>
</evidence>
<keyword evidence="5" id="KW-0560">Oxidoreductase</keyword>
<evidence type="ECO:0000256" key="2">
    <source>
        <dbReference type="ARBA" id="ARBA00005466"/>
    </source>
</evidence>
<dbReference type="InterPro" id="IPR016166">
    <property type="entry name" value="FAD-bd_PCMH"/>
</dbReference>
<sequence length="292" mass="31796">MYLVAVTSISEVSEAVQFARKHHINFVTEAGGHSTTASHGGLVISLTRMRHVLTDSASKTVCVQGGAIWDDVNGPTASHTGGARPTLGGVLADGTITEASHESNQDLFLAVLFGGTLVFTMDRLPGILEFANHFDKQQDQDSGLFFGFAAPSAADRTAILALPFYNGSQEKAVEFFAPLISMGPSINKTSMMSYKELNRTANVDPVPEGRRCFSGTKVSMPLDRHHDATMHTSMRGLLSRIKKSVCYAGQKENVHAYANYAGHEVGVAYLFMDNLPRLQDLKRKYDPHNIFC</sequence>
<dbReference type="SUPFAM" id="SSF56176">
    <property type="entry name" value="FAD-binding/transporter-associated domain-like"/>
    <property type="match status" value="1"/>
</dbReference>
<protein>
    <recommendedName>
        <fullName evidence="6">FAD-binding PCMH-type domain-containing protein</fullName>
    </recommendedName>
</protein>
<keyword evidence="4" id="KW-0274">FAD</keyword>
<dbReference type="InterPro" id="IPR012951">
    <property type="entry name" value="BBE"/>
</dbReference>
<evidence type="ECO:0000313" key="7">
    <source>
        <dbReference type="EMBL" id="KAB8226246.1"/>
    </source>
</evidence>
<dbReference type="PROSITE" id="PS51387">
    <property type="entry name" value="FAD_PCMH"/>
    <property type="match status" value="1"/>
</dbReference>
<dbReference type="InterPro" id="IPR050416">
    <property type="entry name" value="FAD-linked_Oxidoreductase"/>
</dbReference>
<name>A0A5N6F8R8_9EURO</name>
<dbReference type="AlphaFoldDB" id="A0A5N6F8R8"/>
<dbReference type="InterPro" id="IPR036318">
    <property type="entry name" value="FAD-bd_PCMH-like_sf"/>
</dbReference>
<dbReference type="InterPro" id="IPR006094">
    <property type="entry name" value="Oxid_FAD_bind_N"/>
</dbReference>
<dbReference type="GO" id="GO:0071949">
    <property type="term" value="F:FAD binding"/>
    <property type="evidence" value="ECO:0007669"/>
    <property type="project" value="InterPro"/>
</dbReference>
<gene>
    <name evidence="7" type="ORF">BDV33DRAFT_187018</name>
</gene>
<evidence type="ECO:0000313" key="8">
    <source>
        <dbReference type="Proteomes" id="UP000326799"/>
    </source>
</evidence>
<dbReference type="EMBL" id="ML733392">
    <property type="protein sequence ID" value="KAB8226246.1"/>
    <property type="molecule type" value="Genomic_DNA"/>
</dbReference>